<evidence type="ECO:0000256" key="6">
    <source>
        <dbReference type="PROSITE-ProRule" id="PRU01016"/>
    </source>
</evidence>
<protein>
    <recommendedName>
        <fullName evidence="1">DNA (cytosine-5-)-methyltransferase</fullName>
        <ecNumber evidence="1">2.1.1.37</ecNumber>
    </recommendedName>
</protein>
<name>A0A7C9LQT2_9DEIO</name>
<evidence type="ECO:0000256" key="3">
    <source>
        <dbReference type="ARBA" id="ARBA00022679"/>
    </source>
</evidence>
<keyword evidence="3 6" id="KW-0808">Transferase</keyword>
<keyword evidence="4 6" id="KW-0949">S-adenosyl-L-methionine</keyword>
<dbReference type="AlphaFoldDB" id="A0A7C9LQT2"/>
<sequence>MTSVIELCCGYGGATRGMLDAGLTIERAYDIWPVAVAQHHDWLPDVPCEVRDVATITPEELAGRFVWSSLPCQPWSRANVVKATRGKNHPHYYSLTHFAWQIQHARCAVLENVPGLVENRDGQAELRELEQACVQLGLTMTVHLVSSNWFDVAQERRRVFIVIGRALPLILIQPHAAVRPESNAVTCHSGGYNVFSGKQRKVQAAVLASEYKGRTGEVTSAAGIARSIEQCAELQGVPVPSAALSKKDQYTLVGNVVPPKLACAIAQQVFVPLLGRQEAAD</sequence>
<dbReference type="RefSeq" id="WP_157458892.1">
    <property type="nucleotide sequence ID" value="NZ_WQLB01000009.1"/>
</dbReference>
<evidence type="ECO:0000313" key="7">
    <source>
        <dbReference type="EMBL" id="MVN86841.1"/>
    </source>
</evidence>
<dbReference type="GO" id="GO:0003886">
    <property type="term" value="F:DNA (cytosine-5-)-methyltransferase activity"/>
    <property type="evidence" value="ECO:0007669"/>
    <property type="project" value="UniProtKB-EC"/>
</dbReference>
<keyword evidence="8" id="KW-1185">Reference proteome</keyword>
<comment type="similarity">
    <text evidence="6">Belongs to the class I-like SAM-binding methyltransferase superfamily. C5-methyltransferase family.</text>
</comment>
<evidence type="ECO:0000313" key="8">
    <source>
        <dbReference type="Proteomes" id="UP000483286"/>
    </source>
</evidence>
<accession>A0A7C9LQT2</accession>
<evidence type="ECO:0000256" key="2">
    <source>
        <dbReference type="ARBA" id="ARBA00022603"/>
    </source>
</evidence>
<keyword evidence="5" id="KW-0680">Restriction system</keyword>
<dbReference type="GO" id="GO:0032259">
    <property type="term" value="P:methylation"/>
    <property type="evidence" value="ECO:0007669"/>
    <property type="project" value="UniProtKB-KW"/>
</dbReference>
<dbReference type="SUPFAM" id="SSF53335">
    <property type="entry name" value="S-adenosyl-L-methionine-dependent methyltransferases"/>
    <property type="match status" value="1"/>
</dbReference>
<dbReference type="Gene3D" id="3.40.50.150">
    <property type="entry name" value="Vaccinia Virus protein VP39"/>
    <property type="match status" value="1"/>
</dbReference>
<dbReference type="PANTHER" id="PTHR46098:SF1">
    <property type="entry name" value="TRNA (CYTOSINE(38)-C(5))-METHYLTRANSFERASE"/>
    <property type="match status" value="1"/>
</dbReference>
<dbReference type="InterPro" id="IPR001525">
    <property type="entry name" value="C5_MeTfrase"/>
</dbReference>
<comment type="caution">
    <text evidence="7">The sequence shown here is derived from an EMBL/GenBank/DDBJ whole genome shotgun (WGS) entry which is preliminary data.</text>
</comment>
<dbReference type="EC" id="2.1.1.37" evidence="1"/>
<dbReference type="EMBL" id="WQLB01000009">
    <property type="protein sequence ID" value="MVN86841.1"/>
    <property type="molecule type" value="Genomic_DNA"/>
</dbReference>
<evidence type="ECO:0000256" key="1">
    <source>
        <dbReference type="ARBA" id="ARBA00011975"/>
    </source>
</evidence>
<reference evidence="7 8" key="1">
    <citation type="submission" date="2019-12" db="EMBL/GenBank/DDBJ databases">
        <title>Deinococcus sp. HMF7620 Genome sequencing and assembly.</title>
        <authorList>
            <person name="Kang H."/>
            <person name="Kim H."/>
            <person name="Joh K."/>
        </authorList>
    </citation>
    <scope>NUCLEOTIDE SEQUENCE [LARGE SCALE GENOMIC DNA]</scope>
    <source>
        <strain evidence="7 8">HMF7620</strain>
    </source>
</reference>
<evidence type="ECO:0000256" key="4">
    <source>
        <dbReference type="ARBA" id="ARBA00022691"/>
    </source>
</evidence>
<proteinExistence type="inferred from homology"/>
<dbReference type="PROSITE" id="PS51679">
    <property type="entry name" value="SAM_MT_C5"/>
    <property type="match status" value="1"/>
</dbReference>
<keyword evidence="2 6" id="KW-0489">Methyltransferase</keyword>
<dbReference type="Proteomes" id="UP000483286">
    <property type="component" value="Unassembled WGS sequence"/>
</dbReference>
<dbReference type="InterPro" id="IPR050750">
    <property type="entry name" value="C5-MTase"/>
</dbReference>
<dbReference type="PANTHER" id="PTHR46098">
    <property type="entry name" value="TRNA (CYTOSINE(38)-C(5))-METHYLTRANSFERASE"/>
    <property type="match status" value="1"/>
</dbReference>
<dbReference type="GO" id="GO:0009307">
    <property type="term" value="P:DNA restriction-modification system"/>
    <property type="evidence" value="ECO:0007669"/>
    <property type="project" value="UniProtKB-KW"/>
</dbReference>
<gene>
    <name evidence="7" type="ORF">GO986_08700</name>
</gene>
<organism evidence="7 8">
    <name type="scientific">Deinococcus arboris</name>
    <dbReference type="NCBI Taxonomy" id="2682977"/>
    <lineage>
        <taxon>Bacteria</taxon>
        <taxon>Thermotogati</taxon>
        <taxon>Deinococcota</taxon>
        <taxon>Deinococci</taxon>
        <taxon>Deinococcales</taxon>
        <taxon>Deinococcaceae</taxon>
        <taxon>Deinococcus</taxon>
    </lineage>
</organism>
<dbReference type="InterPro" id="IPR029063">
    <property type="entry name" value="SAM-dependent_MTases_sf"/>
</dbReference>
<dbReference type="PRINTS" id="PR00105">
    <property type="entry name" value="C5METTRFRASE"/>
</dbReference>
<feature type="active site" evidence="6">
    <location>
        <position position="72"/>
    </location>
</feature>
<dbReference type="Pfam" id="PF00145">
    <property type="entry name" value="DNA_methylase"/>
    <property type="match status" value="1"/>
</dbReference>
<evidence type="ECO:0000256" key="5">
    <source>
        <dbReference type="ARBA" id="ARBA00022747"/>
    </source>
</evidence>